<accession>A0ABT5F0X4</accession>
<reference evidence="4 5" key="1">
    <citation type="submission" date="2022-11" db="EMBL/GenBank/DDBJ databases">
        <title>Minimal conservation of predation-associated metabolite biosynthetic gene clusters underscores biosynthetic potential of Myxococcota including descriptions for ten novel species: Archangium lansinium sp. nov., Myxococcus landrumus sp. nov., Nannocystis bai.</title>
        <authorList>
            <person name="Ahearne A."/>
            <person name="Stevens C."/>
            <person name="Dowd S."/>
        </authorList>
    </citation>
    <scope>NUCLEOTIDE SEQUENCE [LARGE SCALE GENOMIC DNA]</scope>
    <source>
        <strain evidence="4 5">RJM3</strain>
    </source>
</reference>
<dbReference type="InterPro" id="IPR029058">
    <property type="entry name" value="AB_hydrolase_fold"/>
</dbReference>
<keyword evidence="1 4" id="KW-0378">Hydrolase</keyword>
<dbReference type="GO" id="GO:0016787">
    <property type="term" value="F:hydrolase activity"/>
    <property type="evidence" value="ECO:0007669"/>
    <property type="project" value="UniProtKB-KW"/>
</dbReference>
<dbReference type="InterPro" id="IPR013736">
    <property type="entry name" value="Xaa-Pro_dipept_C"/>
</dbReference>
<evidence type="ECO:0000256" key="2">
    <source>
        <dbReference type="SAM" id="MobiDB-lite"/>
    </source>
</evidence>
<gene>
    <name evidence="4" type="ORF">POL67_40605</name>
</gene>
<dbReference type="Gene3D" id="1.10.3020.10">
    <property type="entry name" value="alpha-amino acid ester hydrolase ( Helical cap domain)"/>
    <property type="match status" value="1"/>
</dbReference>
<dbReference type="InterPro" id="IPR000383">
    <property type="entry name" value="Xaa-Pro-like_dom"/>
</dbReference>
<dbReference type="Pfam" id="PF08530">
    <property type="entry name" value="PepX_C"/>
    <property type="match status" value="1"/>
</dbReference>
<name>A0ABT5F0X4_9BACT</name>
<dbReference type="RefSeq" id="WP_271926299.1">
    <property type="nucleotide sequence ID" value="NZ_JAQNDO010000001.1"/>
</dbReference>
<evidence type="ECO:0000313" key="5">
    <source>
        <dbReference type="Proteomes" id="UP001221411"/>
    </source>
</evidence>
<dbReference type="EMBL" id="JAQNDO010000001">
    <property type="protein sequence ID" value="MDC0747705.1"/>
    <property type="molecule type" value="Genomic_DNA"/>
</dbReference>
<evidence type="ECO:0000259" key="3">
    <source>
        <dbReference type="SMART" id="SM00939"/>
    </source>
</evidence>
<dbReference type="Gene3D" id="2.60.120.260">
    <property type="entry name" value="Galactose-binding domain-like"/>
    <property type="match status" value="1"/>
</dbReference>
<feature type="domain" description="Xaa-Pro dipeptidyl-peptidase C-terminal" evidence="3">
    <location>
        <begin position="306"/>
        <end position="540"/>
    </location>
</feature>
<comment type="caution">
    <text evidence="4">The sequence shown here is derived from an EMBL/GenBank/DDBJ whole genome shotgun (WGS) entry which is preliminary data.</text>
</comment>
<dbReference type="SMART" id="SM00939">
    <property type="entry name" value="PepX_C"/>
    <property type="match status" value="1"/>
</dbReference>
<sequence length="545" mass="60590">MTLPSHLLEWLLDLPPAETRDIVIQRDLRVPMSDGAVLLADLHTARDARKRPLILLRSPYGRSNPLFSFLTRPFTERGFSVLIQSCRGTFGSGGELNPFRDEQDDGRATLAWLGQQPWFSGELATFGPSYLGYVQWALARDAGPALKAMSAQITLSDFRKFKYPGESFSLDTMLRWTQMMQEQKKPFHEQLLGRLTSRRSLEKGLAHLPLNEADRVATGHRVGFFQDWLEHNAPGDPWWAPADHSGAVADVTAPVLFIGGFYDIFLPWQLRDYAALVAAGRTPYLTIGPWSHTSRPVFSTSVRESLAWFRAHLLGDRSLLREAPVRIYVMGADEWREYPSWPPPGVRTERHHLQPNRGLAPAPPAASPPDHYRYDPANPTPSVGGALLNDDSGPKDNRALEARRDVVTYTSPPLERFVEVIGPVSAELFVQSSVPHTDFFVRLCDVDPSGRSVNLCDGILRLAPGRPAPRPDGTLAITIELSPTAHRFRRGHRIRVQISSGAHPRFARNPGTGEPLATATRLVGADQTIHHDPERPSAIVLSVLG</sequence>
<dbReference type="Pfam" id="PF02129">
    <property type="entry name" value="Peptidase_S15"/>
    <property type="match status" value="1"/>
</dbReference>
<dbReference type="Proteomes" id="UP001221411">
    <property type="component" value="Unassembled WGS sequence"/>
</dbReference>
<proteinExistence type="predicted"/>
<dbReference type="InterPro" id="IPR005674">
    <property type="entry name" value="CocE/Ser_esterase"/>
</dbReference>
<evidence type="ECO:0000313" key="4">
    <source>
        <dbReference type="EMBL" id="MDC0747705.1"/>
    </source>
</evidence>
<feature type="region of interest" description="Disordered" evidence="2">
    <location>
        <begin position="346"/>
        <end position="398"/>
    </location>
</feature>
<organism evidence="4 5">
    <name type="scientific">Polyangium mundeleinium</name>
    <dbReference type="NCBI Taxonomy" id="2995306"/>
    <lineage>
        <taxon>Bacteria</taxon>
        <taxon>Pseudomonadati</taxon>
        <taxon>Myxococcota</taxon>
        <taxon>Polyangia</taxon>
        <taxon>Polyangiales</taxon>
        <taxon>Polyangiaceae</taxon>
        <taxon>Polyangium</taxon>
    </lineage>
</organism>
<dbReference type="NCBIfam" id="TIGR00976">
    <property type="entry name" value="CocE_NonD"/>
    <property type="match status" value="1"/>
</dbReference>
<protein>
    <submittedName>
        <fullName evidence="4">CocE/NonD family hydrolase</fullName>
    </submittedName>
</protein>
<dbReference type="Gene3D" id="3.40.50.1820">
    <property type="entry name" value="alpha/beta hydrolase"/>
    <property type="match status" value="1"/>
</dbReference>
<keyword evidence="5" id="KW-1185">Reference proteome</keyword>
<evidence type="ECO:0000256" key="1">
    <source>
        <dbReference type="ARBA" id="ARBA00022801"/>
    </source>
</evidence>
<dbReference type="SUPFAM" id="SSF49785">
    <property type="entry name" value="Galactose-binding domain-like"/>
    <property type="match status" value="1"/>
</dbReference>
<dbReference type="SUPFAM" id="SSF53474">
    <property type="entry name" value="alpha/beta-Hydrolases"/>
    <property type="match status" value="1"/>
</dbReference>
<dbReference type="InterPro" id="IPR008979">
    <property type="entry name" value="Galactose-bd-like_sf"/>
</dbReference>